<feature type="domain" description="Abortive phage infection protein C-terminal" evidence="1">
    <location>
        <begin position="238"/>
        <end position="554"/>
    </location>
</feature>
<sequence>MSEAEDLQAFALNIQQDVIARADAAEDGALRAEAFAELMFEHLVDAGEIDDGIPCAVEGRGIRCSGYFLSEDNDRLDLFLVIPRLDGIASSVPKADVDAAFRRLSAYLEKAAAGLHKEREEALTGYDMSRAIWEARDDLSHVRLFVVTDGLATVEQIESTMFGSIEVSSHLWDLRRLHRAVSSGANREPIHVDFPKLGGSPVRCILASPPDSGYRCLLTMLPGNLLVEMYRQHGPRLLERNVRSFLQLKGKVNQSIRKTIIDEPQMFLAFNNGLSVTATGLKLIDHGDGTADLLAADDFQIVNGGQTTGSIFRAWRKDKVDASRLQVPLKITEILVDGDIEEIAPRISQSANNQNKVNMADFSSNHPFHRKLQELSRSIWAPPATGMQRQSRWFYERARGQYHDALAQNRTDGERKAWEAVHPRSQLVTKTDLSKYEHTWSQLPHIVSRGGQKCYLDFMDHVENRGSFEPDEGYFERCVARAILFRRAEKIVSRQKFGGYRANIVTYALAWLSHHTAKRVDLQGVWATQQLSPALEAFIETLSVHAHEHVTTPPGGQNVTEWCKKEACWEQFRERSIHIPANLEAELLSRDKAHVAGSTHALEEQTSVAETEQVARVAAFPAQTWFDLAAWAKDTQTLQPWQRSLSFSLGKLAGSGKPPTRKQAMHGEKIIAEARSLGFRG</sequence>
<dbReference type="Pfam" id="PF10592">
    <property type="entry name" value="AIPR"/>
    <property type="match status" value="1"/>
</dbReference>
<evidence type="ECO:0000313" key="4">
    <source>
        <dbReference type="Proteomes" id="UP000188388"/>
    </source>
</evidence>
<feature type="domain" description="Abortive infection phage resistance protein N-terminal" evidence="2">
    <location>
        <begin position="35"/>
        <end position="179"/>
    </location>
</feature>
<name>A0A1R3VBN0_9HYPH</name>
<gene>
    <name evidence="3" type="ORF">BQ8794_320017</name>
</gene>
<dbReference type="Pfam" id="PF22879">
    <property type="entry name" value="AIPR_N"/>
    <property type="match status" value="1"/>
</dbReference>
<evidence type="ECO:0000313" key="3">
    <source>
        <dbReference type="EMBL" id="SIT57195.1"/>
    </source>
</evidence>
<dbReference type="Proteomes" id="UP000188388">
    <property type="component" value="Unassembled WGS sequence"/>
</dbReference>
<dbReference type="EMBL" id="FTPD01000026">
    <property type="protein sequence ID" value="SIT57195.1"/>
    <property type="molecule type" value="Genomic_DNA"/>
</dbReference>
<accession>A0A1R3VBN0</accession>
<reference evidence="4" key="1">
    <citation type="submission" date="2017-01" db="EMBL/GenBank/DDBJ databases">
        <authorList>
            <person name="Brunel B."/>
        </authorList>
    </citation>
    <scope>NUCLEOTIDE SEQUENCE [LARGE SCALE GENOMIC DNA]</scope>
</reference>
<dbReference type="InterPro" id="IPR018891">
    <property type="entry name" value="AIPR_C"/>
</dbReference>
<evidence type="ECO:0000259" key="1">
    <source>
        <dbReference type="Pfam" id="PF10592"/>
    </source>
</evidence>
<dbReference type="InterPro" id="IPR055101">
    <property type="entry name" value="AIPR_N"/>
</dbReference>
<keyword evidence="4" id="KW-1185">Reference proteome</keyword>
<proteinExistence type="predicted"/>
<protein>
    <submittedName>
        <fullName evidence="3">AIPR protein</fullName>
    </submittedName>
</protein>
<dbReference type="AlphaFoldDB" id="A0A1R3VBN0"/>
<dbReference type="STRING" id="1631249.BQ8794_320017"/>
<evidence type="ECO:0000259" key="2">
    <source>
        <dbReference type="Pfam" id="PF22879"/>
    </source>
</evidence>
<organism evidence="3 4">
    <name type="scientific">Mesorhizobium prunaredense</name>
    <dbReference type="NCBI Taxonomy" id="1631249"/>
    <lineage>
        <taxon>Bacteria</taxon>
        <taxon>Pseudomonadati</taxon>
        <taxon>Pseudomonadota</taxon>
        <taxon>Alphaproteobacteria</taxon>
        <taxon>Hyphomicrobiales</taxon>
        <taxon>Phyllobacteriaceae</taxon>
        <taxon>Mesorhizobium</taxon>
    </lineage>
</organism>
<dbReference type="RefSeq" id="WP_167378800.1">
    <property type="nucleotide sequence ID" value="NZ_FTPD01000026.1"/>
</dbReference>